<protein>
    <submittedName>
        <fullName evidence="1">Uncharacterized protein</fullName>
    </submittedName>
</protein>
<proteinExistence type="predicted"/>
<keyword evidence="2" id="KW-1185">Reference proteome</keyword>
<dbReference type="Proteomes" id="UP000275356">
    <property type="component" value="Unassembled WGS sequence"/>
</dbReference>
<evidence type="ECO:0000313" key="2">
    <source>
        <dbReference type="Proteomes" id="UP000275356"/>
    </source>
</evidence>
<evidence type="ECO:0000313" key="1">
    <source>
        <dbReference type="EMBL" id="ROR95985.1"/>
    </source>
</evidence>
<comment type="caution">
    <text evidence="1">The sequence shown here is derived from an EMBL/GenBank/DDBJ whole genome shotgun (WGS) entry which is preliminary data.</text>
</comment>
<gene>
    <name evidence="1" type="ORF">EDD28_0555</name>
</gene>
<accession>A0A3N2D878</accession>
<reference evidence="1 2" key="1">
    <citation type="submission" date="2018-11" db="EMBL/GenBank/DDBJ databases">
        <title>Sequencing the genomes of 1000 actinobacteria strains.</title>
        <authorList>
            <person name="Klenk H.-P."/>
        </authorList>
    </citation>
    <scope>NUCLEOTIDE SEQUENCE [LARGE SCALE GENOMIC DNA]</scope>
    <source>
        <strain evidence="1 2">DSM 13521</strain>
    </source>
</reference>
<organism evidence="1 2">
    <name type="scientific">Salana multivorans</name>
    <dbReference type="NCBI Taxonomy" id="120377"/>
    <lineage>
        <taxon>Bacteria</taxon>
        <taxon>Bacillati</taxon>
        <taxon>Actinomycetota</taxon>
        <taxon>Actinomycetes</taxon>
        <taxon>Micrococcales</taxon>
        <taxon>Beutenbergiaceae</taxon>
        <taxon>Salana</taxon>
    </lineage>
</organism>
<dbReference type="EMBL" id="RKHQ01000001">
    <property type="protein sequence ID" value="ROR95985.1"/>
    <property type="molecule type" value="Genomic_DNA"/>
</dbReference>
<name>A0A3N2D878_9MICO</name>
<sequence length="392" mass="41463">MRVPVDVWEDLAAEVIGTSRGDGLEVIAWRGSSPPLRLDVVSWAISSADRAIPDQLTLTVDDRDGLLTPWGLSDTLAPFGSRVSVAWVSGSTGLRVPWGVFRLRKADPRTQWLVAKDGIRRIHGGGQVRLTADSDPQCTADRCRLDADVPSSTSRLGEVRRLMNLIGMSVDVQGVADKPCPSGLVYDDGRLDAVRDHLVQLDAAQRMGPDGSLQIVPTVMDPVWTIEGGDEGALIGIETSLSDRDVYNGVTSRAEISSGGTRSQIVGRARISTGPLAWDGPFGPQPLFHQSAATSQAGAAADAEALLTSRQTQGEVEIDVECLFHPGIQIHDWVGVVAPTVGSDESLSGRVVGISASSISGGGATPSKHMSLVVAVPSDRLETIAHRVALHG</sequence>
<dbReference type="RefSeq" id="WP_148059528.1">
    <property type="nucleotide sequence ID" value="NZ_RKHQ01000001.1"/>
</dbReference>
<dbReference type="AlphaFoldDB" id="A0A3N2D878"/>
<dbReference type="OrthoDB" id="4320040at2"/>